<evidence type="ECO:0000313" key="3">
    <source>
        <dbReference type="Proteomes" id="UP000292547"/>
    </source>
</evidence>
<dbReference type="AlphaFoldDB" id="A0A4P6TRL3"/>
<reference evidence="2 3" key="1">
    <citation type="submission" date="2018-08" db="EMBL/GenBank/DDBJ databases">
        <title>The complete genome sequence of Streptomyces seoulensis, a pioneer strain for nickel superoxide dismutase discovery.</title>
        <authorList>
            <person name="Shin J."/>
            <person name="Lee J.-S."/>
            <person name="Lee E.-J."/>
            <person name="Youn H.-D."/>
        </authorList>
    </citation>
    <scope>NUCLEOTIDE SEQUENCE [LARGE SCALE GENOMIC DNA]</scope>
    <source>
        <strain evidence="2 3">KCTC 9819</strain>
    </source>
</reference>
<accession>A0A4P6TRL3</accession>
<name>A0A4P6TRL3_STRSO</name>
<feature type="transmembrane region" description="Helical" evidence="1">
    <location>
        <begin position="64"/>
        <end position="83"/>
    </location>
</feature>
<protein>
    <submittedName>
        <fullName evidence="2">DUF3040 domain-containing protein</fullName>
    </submittedName>
</protein>
<dbReference type="EMBL" id="CP032229">
    <property type="protein sequence ID" value="QBJ89367.1"/>
    <property type="molecule type" value="Genomic_DNA"/>
</dbReference>
<keyword evidence="1" id="KW-0472">Membrane</keyword>
<proteinExistence type="predicted"/>
<gene>
    <name evidence="2" type="ORF">D0Z67_02935</name>
</gene>
<keyword evidence="1" id="KW-0812">Transmembrane</keyword>
<dbReference type="KEGG" id="sseo:D0Z67_02935"/>
<dbReference type="Proteomes" id="UP000292547">
    <property type="component" value="Chromosome"/>
</dbReference>
<evidence type="ECO:0000256" key="1">
    <source>
        <dbReference type="SAM" id="Phobius"/>
    </source>
</evidence>
<keyword evidence="1" id="KW-1133">Transmembrane helix</keyword>
<dbReference type="STRING" id="73044.GCA_000725795_03657"/>
<evidence type="ECO:0000313" key="2">
    <source>
        <dbReference type="EMBL" id="QBJ89367.1"/>
    </source>
</evidence>
<feature type="transmembrane region" description="Helical" evidence="1">
    <location>
        <begin position="89"/>
        <end position="110"/>
    </location>
</feature>
<organism evidence="2 3">
    <name type="scientific">Streptomyces seoulensis</name>
    <dbReference type="NCBI Taxonomy" id="73044"/>
    <lineage>
        <taxon>Bacteria</taxon>
        <taxon>Bacillati</taxon>
        <taxon>Actinomycetota</taxon>
        <taxon>Actinomycetes</taxon>
        <taxon>Kitasatosporales</taxon>
        <taxon>Streptomycetaceae</taxon>
        <taxon>Streptomyces</taxon>
    </lineage>
</organism>
<sequence length="135" mass="14879">MPAPSRINSSEEVFTVGAPSLTPQEIRRLAEIERGLGEDKVLARRLRTMRDPGGPAAWARPRRLALGVVLGTLTTLTLLGLDIVFRQPYLTWAIAVVWLFTVAGLVGLVVRACRRWEAAERAGLKTPWPIDPSQV</sequence>
<keyword evidence="3" id="KW-1185">Reference proteome</keyword>